<keyword evidence="2" id="KW-1185">Reference proteome</keyword>
<proteinExistence type="predicted"/>
<dbReference type="AlphaFoldDB" id="A0A2P5G087"/>
<gene>
    <name evidence="1" type="ORF">TorRG33x02_006610</name>
</gene>
<dbReference type="InParanoid" id="A0A2P5G087"/>
<name>A0A2P5G087_TREOI</name>
<protein>
    <submittedName>
        <fullName evidence="1">Uncharacterized protein</fullName>
    </submittedName>
</protein>
<comment type="caution">
    <text evidence="1">The sequence shown here is derived from an EMBL/GenBank/DDBJ whole genome shotgun (WGS) entry which is preliminary data.</text>
</comment>
<dbReference type="Proteomes" id="UP000237000">
    <property type="component" value="Unassembled WGS sequence"/>
</dbReference>
<dbReference type="OrthoDB" id="10384372at2759"/>
<evidence type="ECO:0000313" key="2">
    <source>
        <dbReference type="Proteomes" id="UP000237000"/>
    </source>
</evidence>
<accession>A0A2P5G087</accession>
<sequence>MQLQQKTTKNLPTLRVKKTPDFKRTIKILKGLEMLRKCKDDLPPGMKLEPFEIVCFGLPLKRLGLYLKPDYALEYDDDKEEEEWSQIDDYASREEDLCLVMIRRRRCNKRLPISSLLCK</sequence>
<organism evidence="1 2">
    <name type="scientific">Trema orientale</name>
    <name type="common">Charcoal tree</name>
    <name type="synonym">Celtis orientalis</name>
    <dbReference type="NCBI Taxonomy" id="63057"/>
    <lineage>
        <taxon>Eukaryota</taxon>
        <taxon>Viridiplantae</taxon>
        <taxon>Streptophyta</taxon>
        <taxon>Embryophyta</taxon>
        <taxon>Tracheophyta</taxon>
        <taxon>Spermatophyta</taxon>
        <taxon>Magnoliopsida</taxon>
        <taxon>eudicotyledons</taxon>
        <taxon>Gunneridae</taxon>
        <taxon>Pentapetalae</taxon>
        <taxon>rosids</taxon>
        <taxon>fabids</taxon>
        <taxon>Rosales</taxon>
        <taxon>Cannabaceae</taxon>
        <taxon>Trema</taxon>
    </lineage>
</organism>
<dbReference type="EMBL" id="JXTC01000002">
    <property type="protein sequence ID" value="POO03456.1"/>
    <property type="molecule type" value="Genomic_DNA"/>
</dbReference>
<evidence type="ECO:0000313" key="1">
    <source>
        <dbReference type="EMBL" id="POO03456.1"/>
    </source>
</evidence>
<reference evidence="2" key="1">
    <citation type="submission" date="2016-06" db="EMBL/GenBank/DDBJ databases">
        <title>Parallel loss of symbiosis genes in relatives of nitrogen-fixing non-legume Parasponia.</title>
        <authorList>
            <person name="Van Velzen R."/>
            <person name="Holmer R."/>
            <person name="Bu F."/>
            <person name="Rutten L."/>
            <person name="Van Zeijl A."/>
            <person name="Liu W."/>
            <person name="Santuari L."/>
            <person name="Cao Q."/>
            <person name="Sharma T."/>
            <person name="Shen D."/>
            <person name="Roswanjaya Y."/>
            <person name="Wardhani T."/>
            <person name="Kalhor M.S."/>
            <person name="Jansen J."/>
            <person name="Van den Hoogen J."/>
            <person name="Gungor B."/>
            <person name="Hartog M."/>
            <person name="Hontelez J."/>
            <person name="Verver J."/>
            <person name="Yang W.-C."/>
            <person name="Schijlen E."/>
            <person name="Repin R."/>
            <person name="Schilthuizen M."/>
            <person name="Schranz E."/>
            <person name="Heidstra R."/>
            <person name="Miyata K."/>
            <person name="Fedorova E."/>
            <person name="Kohlen W."/>
            <person name="Bisseling T."/>
            <person name="Smit S."/>
            <person name="Geurts R."/>
        </authorList>
    </citation>
    <scope>NUCLEOTIDE SEQUENCE [LARGE SCALE GENOMIC DNA]</scope>
    <source>
        <strain evidence="2">cv. RG33-2</strain>
    </source>
</reference>